<organism evidence="2 3">
    <name type="scientific">Polyporus arcularius HHB13444</name>
    <dbReference type="NCBI Taxonomy" id="1314778"/>
    <lineage>
        <taxon>Eukaryota</taxon>
        <taxon>Fungi</taxon>
        <taxon>Dikarya</taxon>
        <taxon>Basidiomycota</taxon>
        <taxon>Agaricomycotina</taxon>
        <taxon>Agaricomycetes</taxon>
        <taxon>Polyporales</taxon>
        <taxon>Polyporaceae</taxon>
        <taxon>Polyporus</taxon>
    </lineage>
</organism>
<dbReference type="AlphaFoldDB" id="A0A5C3PTW7"/>
<evidence type="ECO:0000313" key="2">
    <source>
        <dbReference type="EMBL" id="TFK92069.1"/>
    </source>
</evidence>
<evidence type="ECO:0000313" key="3">
    <source>
        <dbReference type="Proteomes" id="UP000308197"/>
    </source>
</evidence>
<proteinExistence type="predicted"/>
<dbReference type="InParanoid" id="A0A5C3PTW7"/>
<dbReference type="InterPro" id="IPR011333">
    <property type="entry name" value="SKP1/BTB/POZ_sf"/>
</dbReference>
<dbReference type="InterPro" id="IPR000210">
    <property type="entry name" value="BTB/POZ_dom"/>
</dbReference>
<feature type="domain" description="BTB" evidence="1">
    <location>
        <begin position="27"/>
        <end position="89"/>
    </location>
</feature>
<keyword evidence="3" id="KW-1185">Reference proteome</keyword>
<accession>A0A5C3PTW7</accession>
<evidence type="ECO:0000259" key="1">
    <source>
        <dbReference type="PROSITE" id="PS50097"/>
    </source>
</evidence>
<dbReference type="STRING" id="1314778.A0A5C3PTW7"/>
<dbReference type="EMBL" id="ML211006">
    <property type="protein sequence ID" value="TFK92069.1"/>
    <property type="molecule type" value="Genomic_DNA"/>
</dbReference>
<reference evidence="2 3" key="1">
    <citation type="journal article" date="2019" name="Nat. Ecol. Evol.">
        <title>Megaphylogeny resolves global patterns of mushroom evolution.</title>
        <authorList>
            <person name="Varga T."/>
            <person name="Krizsan K."/>
            <person name="Foldi C."/>
            <person name="Dima B."/>
            <person name="Sanchez-Garcia M."/>
            <person name="Sanchez-Ramirez S."/>
            <person name="Szollosi G.J."/>
            <person name="Szarkandi J.G."/>
            <person name="Papp V."/>
            <person name="Albert L."/>
            <person name="Andreopoulos W."/>
            <person name="Angelini C."/>
            <person name="Antonin V."/>
            <person name="Barry K.W."/>
            <person name="Bougher N.L."/>
            <person name="Buchanan P."/>
            <person name="Buyck B."/>
            <person name="Bense V."/>
            <person name="Catcheside P."/>
            <person name="Chovatia M."/>
            <person name="Cooper J."/>
            <person name="Damon W."/>
            <person name="Desjardin D."/>
            <person name="Finy P."/>
            <person name="Geml J."/>
            <person name="Haridas S."/>
            <person name="Hughes K."/>
            <person name="Justo A."/>
            <person name="Karasinski D."/>
            <person name="Kautmanova I."/>
            <person name="Kiss B."/>
            <person name="Kocsube S."/>
            <person name="Kotiranta H."/>
            <person name="LaButti K.M."/>
            <person name="Lechner B.E."/>
            <person name="Liimatainen K."/>
            <person name="Lipzen A."/>
            <person name="Lukacs Z."/>
            <person name="Mihaltcheva S."/>
            <person name="Morgado L.N."/>
            <person name="Niskanen T."/>
            <person name="Noordeloos M.E."/>
            <person name="Ohm R.A."/>
            <person name="Ortiz-Santana B."/>
            <person name="Ovrebo C."/>
            <person name="Racz N."/>
            <person name="Riley R."/>
            <person name="Savchenko A."/>
            <person name="Shiryaev A."/>
            <person name="Soop K."/>
            <person name="Spirin V."/>
            <person name="Szebenyi C."/>
            <person name="Tomsovsky M."/>
            <person name="Tulloss R.E."/>
            <person name="Uehling J."/>
            <person name="Grigoriev I.V."/>
            <person name="Vagvolgyi C."/>
            <person name="Papp T."/>
            <person name="Martin F.M."/>
            <person name="Miettinen O."/>
            <person name="Hibbett D.S."/>
            <person name="Nagy L.G."/>
        </authorList>
    </citation>
    <scope>NUCLEOTIDE SEQUENCE [LARGE SCALE GENOMIC DNA]</scope>
    <source>
        <strain evidence="2 3">HHB13444</strain>
    </source>
</reference>
<gene>
    <name evidence="2" type="ORF">K466DRAFT_643578</name>
</gene>
<dbReference type="PROSITE" id="PS50097">
    <property type="entry name" value="BTB"/>
    <property type="match status" value="1"/>
</dbReference>
<dbReference type="Proteomes" id="UP000308197">
    <property type="component" value="Unassembled WGS sequence"/>
</dbReference>
<dbReference type="Gene3D" id="3.30.710.10">
    <property type="entry name" value="Potassium Channel Kv1.1, Chain A"/>
    <property type="match status" value="1"/>
</dbReference>
<name>A0A5C3PTW7_9APHY</name>
<sequence>MQADQPDSSNIAQPRGEYHTLFSSSDGDVVLGSKDGVLFRVHSYTLKTTSGWFRSMYSLPQRSSSPDQPLETLFVDEDSTTLEGLLRIVCGLGIPKLDSYDVIEPILHAAEKYDMPGPMSVIRALLATPPLLSDPLRLYAVTCRYGWHDEAMMASRETLTLNLHSPEHRPTLQKLGTDALLNLFALHRTRRETLRHRLDDPPFVNDSGDTSCSNCGSIVDYHTWRELKYVVVMEMDGRPLGDTVCNPGLLEWPAARACWSAKCLNCDRMLYDKTLTMRVIHECIDQLPTTIEPLPPPYPTPIIARSATEP</sequence>
<dbReference type="SUPFAM" id="SSF54695">
    <property type="entry name" value="POZ domain"/>
    <property type="match status" value="1"/>
</dbReference>
<protein>
    <recommendedName>
        <fullName evidence="1">BTB domain-containing protein</fullName>
    </recommendedName>
</protein>